<evidence type="ECO:0008006" key="4">
    <source>
        <dbReference type="Google" id="ProtNLM"/>
    </source>
</evidence>
<proteinExistence type="predicted"/>
<keyword evidence="1" id="KW-0732">Signal</keyword>
<dbReference type="AlphaFoldDB" id="A0ABD0JAL6"/>
<reference evidence="2 3" key="1">
    <citation type="journal article" date="2023" name="Sci. Data">
        <title>Genome assembly of the Korean intertidal mud-creeper Batillaria attramentaria.</title>
        <authorList>
            <person name="Patra A.K."/>
            <person name="Ho P.T."/>
            <person name="Jun S."/>
            <person name="Lee S.J."/>
            <person name="Kim Y."/>
            <person name="Won Y.J."/>
        </authorList>
    </citation>
    <scope>NUCLEOTIDE SEQUENCE [LARGE SCALE GENOMIC DNA]</scope>
    <source>
        <strain evidence="2">Wonlab-2016</strain>
    </source>
</reference>
<evidence type="ECO:0000313" key="3">
    <source>
        <dbReference type="Proteomes" id="UP001519460"/>
    </source>
</evidence>
<accession>A0ABD0JAL6</accession>
<organism evidence="2 3">
    <name type="scientific">Batillaria attramentaria</name>
    <dbReference type="NCBI Taxonomy" id="370345"/>
    <lineage>
        <taxon>Eukaryota</taxon>
        <taxon>Metazoa</taxon>
        <taxon>Spiralia</taxon>
        <taxon>Lophotrochozoa</taxon>
        <taxon>Mollusca</taxon>
        <taxon>Gastropoda</taxon>
        <taxon>Caenogastropoda</taxon>
        <taxon>Sorbeoconcha</taxon>
        <taxon>Cerithioidea</taxon>
        <taxon>Batillariidae</taxon>
        <taxon>Batillaria</taxon>
    </lineage>
</organism>
<dbReference type="Proteomes" id="UP001519460">
    <property type="component" value="Unassembled WGS sequence"/>
</dbReference>
<protein>
    <recommendedName>
        <fullName evidence="4">SEA domain-containing protein</fullName>
    </recommendedName>
</protein>
<feature type="chain" id="PRO_5044778988" description="SEA domain-containing protein" evidence="1">
    <location>
        <begin position="27"/>
        <end position="320"/>
    </location>
</feature>
<sequence length="320" mass="35264">MANDARFTARLTVVLLLSGATCLTSGTSQTNINGVQFTHPQLLTVKTNYNETFFTNSENQSPWTTTERFAFTDTPSESTSSVTSTADDAVAATESLMMSRMYGTNSTELPAVHVESHQTQYSTIKEVRTENISVSPQTTSRKTGSPETHTYVRNLTMTTINISLCFRQENPQHFYAFEGYVTFNIDDLDINQNPSSIILGICSMVFHVPNGSLMHVQDIQIRGTKAGIDFSDQINGELFAYANAIDGQGFHEDAYSFSQSVRISILAEEIGLLGFSFQFRFTAVPPSMSVRPQLEVVFTSPAGGKKLINVVCSHKLSRSV</sequence>
<evidence type="ECO:0000256" key="1">
    <source>
        <dbReference type="SAM" id="SignalP"/>
    </source>
</evidence>
<comment type="caution">
    <text evidence="2">The sequence shown here is derived from an EMBL/GenBank/DDBJ whole genome shotgun (WGS) entry which is preliminary data.</text>
</comment>
<evidence type="ECO:0000313" key="2">
    <source>
        <dbReference type="EMBL" id="KAK7467910.1"/>
    </source>
</evidence>
<feature type="signal peptide" evidence="1">
    <location>
        <begin position="1"/>
        <end position="26"/>
    </location>
</feature>
<dbReference type="EMBL" id="JACVVK020000532">
    <property type="protein sequence ID" value="KAK7467910.1"/>
    <property type="molecule type" value="Genomic_DNA"/>
</dbReference>
<keyword evidence="3" id="KW-1185">Reference proteome</keyword>
<name>A0ABD0JAL6_9CAEN</name>
<gene>
    <name evidence="2" type="ORF">BaRGS_00036863</name>
</gene>